<dbReference type="SUPFAM" id="SSF55186">
    <property type="entry name" value="ThrRS/AlaRS common domain"/>
    <property type="match status" value="1"/>
</dbReference>
<keyword evidence="1" id="KW-0648">Protein biosynthesis</keyword>
<dbReference type="PANTHER" id="PTHR11451">
    <property type="entry name" value="THREONINE-TRNA LIGASE"/>
    <property type="match status" value="1"/>
</dbReference>
<dbReference type="InterPro" id="IPR045864">
    <property type="entry name" value="aa-tRNA-synth_II/BPL/LPL"/>
</dbReference>
<dbReference type="GO" id="GO:0009570">
    <property type="term" value="C:chloroplast stroma"/>
    <property type="evidence" value="ECO:0007669"/>
    <property type="project" value="TreeGrafter"/>
</dbReference>
<comment type="caution">
    <text evidence="2">The sequence shown here is derived from an EMBL/GenBank/DDBJ whole genome shotgun (WGS) entry which is preliminary data.</text>
</comment>
<keyword evidence="3" id="KW-1185">Reference proteome</keyword>
<dbReference type="GO" id="GO:0000166">
    <property type="term" value="F:nucleotide binding"/>
    <property type="evidence" value="ECO:0007669"/>
    <property type="project" value="InterPro"/>
</dbReference>
<evidence type="ECO:0000313" key="2">
    <source>
        <dbReference type="EMBL" id="RXH70736.1"/>
    </source>
</evidence>
<evidence type="ECO:0000313" key="3">
    <source>
        <dbReference type="Proteomes" id="UP000290289"/>
    </source>
</evidence>
<dbReference type="STRING" id="3750.A0A498HGY4"/>
<dbReference type="GO" id="GO:0006435">
    <property type="term" value="P:threonyl-tRNA aminoacylation"/>
    <property type="evidence" value="ECO:0007669"/>
    <property type="project" value="TreeGrafter"/>
</dbReference>
<evidence type="ECO:0000256" key="1">
    <source>
        <dbReference type="ARBA" id="ARBA00022917"/>
    </source>
</evidence>
<organism evidence="2 3">
    <name type="scientific">Malus domestica</name>
    <name type="common">Apple</name>
    <name type="synonym">Pyrus malus</name>
    <dbReference type="NCBI Taxonomy" id="3750"/>
    <lineage>
        <taxon>Eukaryota</taxon>
        <taxon>Viridiplantae</taxon>
        <taxon>Streptophyta</taxon>
        <taxon>Embryophyta</taxon>
        <taxon>Tracheophyta</taxon>
        <taxon>Spermatophyta</taxon>
        <taxon>Magnoliopsida</taxon>
        <taxon>eudicotyledons</taxon>
        <taxon>Gunneridae</taxon>
        <taxon>Pentapetalae</taxon>
        <taxon>rosids</taxon>
        <taxon>fabids</taxon>
        <taxon>Rosales</taxon>
        <taxon>Rosaceae</taxon>
        <taxon>Amygdaloideae</taxon>
        <taxon>Maleae</taxon>
        <taxon>Malus</taxon>
    </lineage>
</organism>
<dbReference type="PANTHER" id="PTHR11451:SF44">
    <property type="entry name" value="THREONINE--TRNA LIGASE, CHLOROPLASTIC_MITOCHONDRIAL 2"/>
    <property type="match status" value="1"/>
</dbReference>
<gene>
    <name evidence="2" type="ORF">DVH24_013482</name>
</gene>
<dbReference type="SUPFAM" id="SSF55681">
    <property type="entry name" value="Class II aaRS and biotin synthetases"/>
    <property type="match status" value="1"/>
</dbReference>
<protein>
    <submittedName>
        <fullName evidence="2">Uncharacterized protein</fullName>
    </submittedName>
</protein>
<proteinExistence type="predicted"/>
<dbReference type="Gene3D" id="3.30.980.10">
    <property type="entry name" value="Threonyl-trna Synthetase, Chain A, domain 2"/>
    <property type="match status" value="1"/>
</dbReference>
<dbReference type="Gene3D" id="3.30.930.10">
    <property type="entry name" value="Bira Bifunctional Protein, Domain 2"/>
    <property type="match status" value="1"/>
</dbReference>
<accession>A0A498HGY4</accession>
<reference evidence="2 3" key="1">
    <citation type="submission" date="2018-10" db="EMBL/GenBank/DDBJ databases">
        <title>A high-quality apple genome assembly.</title>
        <authorList>
            <person name="Hu J."/>
        </authorList>
    </citation>
    <scope>NUCLEOTIDE SEQUENCE [LARGE SCALE GENOMIC DNA]</scope>
    <source>
        <strain evidence="3">cv. HFTH1</strain>
        <tissue evidence="2">Young leaf</tissue>
    </source>
</reference>
<dbReference type="Proteomes" id="UP000290289">
    <property type="component" value="Chromosome 16"/>
</dbReference>
<dbReference type="Gene3D" id="3.30.54.20">
    <property type="match status" value="1"/>
</dbReference>
<dbReference type="GO" id="GO:0004829">
    <property type="term" value="F:threonine-tRNA ligase activity"/>
    <property type="evidence" value="ECO:0007669"/>
    <property type="project" value="TreeGrafter"/>
</dbReference>
<dbReference type="InterPro" id="IPR018163">
    <property type="entry name" value="Thr/Ala-tRNA-synth_IIc_edit"/>
</dbReference>
<dbReference type="AlphaFoldDB" id="A0A498HGY4"/>
<dbReference type="EMBL" id="RDQH01000342">
    <property type="protein sequence ID" value="RXH70736.1"/>
    <property type="molecule type" value="Genomic_DNA"/>
</dbReference>
<name>A0A498HGY4_MALDO</name>
<sequence>MGKDQLFPDAKVTIGPWIENGFYYDFDMEPLTDKELKRIKEMDCIIGRNLPLIREEVSRDEAHKRITAIKESYKLENLDSIKEDPITIYHIGKGFTIFRLNIVWKNDAGGGLVFSHPRGAIVRHVMEDLWKKIHIECGYDMLYTPHVAKMSSNQQAEFEKEVAKLKL</sequence>